<evidence type="ECO:0000256" key="5">
    <source>
        <dbReference type="ARBA" id="ARBA00023014"/>
    </source>
</evidence>
<dbReference type="PANTHER" id="PTHR42961:SF2">
    <property type="entry name" value="IRON-SULFUR PROTEIN NUBPL"/>
    <property type="match status" value="1"/>
</dbReference>
<dbReference type="InterPro" id="IPR027417">
    <property type="entry name" value="P-loop_NTPase"/>
</dbReference>
<dbReference type="OrthoDB" id="1741334at2759"/>
<dbReference type="STRING" id="286115.A0A507D1X5"/>
<dbReference type="InterPro" id="IPR000808">
    <property type="entry name" value="Mrp-like_CS"/>
</dbReference>
<dbReference type="EMBL" id="QEAM01000140">
    <property type="protein sequence ID" value="TPX45472.1"/>
    <property type="molecule type" value="Genomic_DNA"/>
</dbReference>
<dbReference type="AlphaFoldDB" id="A0A507D1X5"/>
<dbReference type="FunFam" id="3.40.50.300:FF:001278">
    <property type="entry name" value="Iron-sulfur cluster carrier protein"/>
    <property type="match status" value="1"/>
</dbReference>
<dbReference type="GO" id="GO:0046872">
    <property type="term" value="F:metal ion binding"/>
    <property type="evidence" value="ECO:0007669"/>
    <property type="project" value="UniProtKB-KW"/>
</dbReference>
<keyword evidence="3" id="KW-0067">ATP-binding</keyword>
<name>A0A507D1X5_9FUNG</name>
<proteinExistence type="inferred from homology"/>
<dbReference type="SUPFAM" id="SSF52540">
    <property type="entry name" value="P-loop containing nucleoside triphosphate hydrolases"/>
    <property type="match status" value="1"/>
</dbReference>
<evidence type="ECO:0000256" key="1">
    <source>
        <dbReference type="ARBA" id="ARBA00022723"/>
    </source>
</evidence>
<dbReference type="GO" id="GO:0005524">
    <property type="term" value="F:ATP binding"/>
    <property type="evidence" value="ECO:0007669"/>
    <property type="project" value="UniProtKB-KW"/>
</dbReference>
<dbReference type="Pfam" id="PF10609">
    <property type="entry name" value="ParA"/>
    <property type="match status" value="1"/>
</dbReference>
<reference evidence="9 10" key="1">
    <citation type="journal article" date="2019" name="Sci. Rep.">
        <title>Comparative genomics of chytrid fungi reveal insights into the obligate biotrophic and pathogenic lifestyle of Synchytrium endobioticum.</title>
        <authorList>
            <person name="van de Vossenberg B.T.L.H."/>
            <person name="Warris S."/>
            <person name="Nguyen H.D.T."/>
            <person name="van Gent-Pelzer M.P.E."/>
            <person name="Joly D.L."/>
            <person name="van de Geest H.C."/>
            <person name="Bonants P.J.M."/>
            <person name="Smith D.S."/>
            <person name="Levesque C.A."/>
            <person name="van der Lee T.A.J."/>
        </authorList>
    </citation>
    <scope>NUCLEOTIDE SEQUENCE [LARGE SCALE GENOMIC DNA]</scope>
    <source>
        <strain evidence="8 10">LEV6574</strain>
        <strain evidence="7 9">MB42</strain>
    </source>
</reference>
<dbReference type="Gene3D" id="3.40.50.300">
    <property type="entry name" value="P-loop containing nucleotide triphosphate hydrolases"/>
    <property type="match status" value="1"/>
</dbReference>
<gene>
    <name evidence="8" type="ORF">SeLEV6574_g03845</name>
    <name evidence="7" type="ORF">SeMB42_g07801</name>
</gene>
<keyword evidence="5" id="KW-0411">Iron-sulfur</keyword>
<dbReference type="HAMAP" id="MF_02040">
    <property type="entry name" value="Mrp_NBP35"/>
    <property type="match status" value="1"/>
</dbReference>
<evidence type="ECO:0000256" key="4">
    <source>
        <dbReference type="ARBA" id="ARBA00023004"/>
    </source>
</evidence>
<evidence type="ECO:0000256" key="2">
    <source>
        <dbReference type="ARBA" id="ARBA00022741"/>
    </source>
</evidence>
<evidence type="ECO:0000313" key="9">
    <source>
        <dbReference type="Proteomes" id="UP000317494"/>
    </source>
</evidence>
<dbReference type="GO" id="GO:0032981">
    <property type="term" value="P:mitochondrial respiratory chain complex I assembly"/>
    <property type="evidence" value="ECO:0007669"/>
    <property type="project" value="TreeGrafter"/>
</dbReference>
<accession>A0A507D1X5</accession>
<dbReference type="Proteomes" id="UP000317494">
    <property type="component" value="Unassembled WGS sequence"/>
</dbReference>
<evidence type="ECO:0000313" key="8">
    <source>
        <dbReference type="EMBL" id="TPX45472.1"/>
    </source>
</evidence>
<evidence type="ECO:0000256" key="6">
    <source>
        <dbReference type="ARBA" id="ARBA00024036"/>
    </source>
</evidence>
<dbReference type="GO" id="GO:0016226">
    <property type="term" value="P:iron-sulfur cluster assembly"/>
    <property type="evidence" value="ECO:0007669"/>
    <property type="project" value="InterPro"/>
</dbReference>
<keyword evidence="4" id="KW-0408">Iron</keyword>
<dbReference type="PROSITE" id="PS01215">
    <property type="entry name" value="MRP"/>
    <property type="match status" value="1"/>
</dbReference>
<keyword evidence="1" id="KW-0479">Metal-binding</keyword>
<protein>
    <submittedName>
        <fullName evidence="8">Uncharacterized protein</fullName>
    </submittedName>
</protein>
<comment type="caution">
    <text evidence="8">The sequence shown here is derived from an EMBL/GenBank/DDBJ whole genome shotgun (WGS) entry which is preliminary data.</text>
</comment>
<dbReference type="VEuPathDB" id="FungiDB:SeMB42_g07801"/>
<dbReference type="CDD" id="cd02037">
    <property type="entry name" value="Mrp_NBP35"/>
    <property type="match status" value="1"/>
</dbReference>
<evidence type="ECO:0000313" key="10">
    <source>
        <dbReference type="Proteomes" id="UP000320475"/>
    </source>
</evidence>
<comment type="similarity">
    <text evidence="6">Belongs to the Mrp/NBP35 ATP-binding proteins family.</text>
</comment>
<evidence type="ECO:0000313" key="7">
    <source>
        <dbReference type="EMBL" id="TPX31162.1"/>
    </source>
</evidence>
<dbReference type="Proteomes" id="UP000320475">
    <property type="component" value="Unassembled WGS sequence"/>
</dbReference>
<dbReference type="InterPro" id="IPR033756">
    <property type="entry name" value="YlxH/NBP35"/>
</dbReference>
<sequence length="298" mass="32259">MRTTRPISTARTLLHENPLGLRMRPNTARGLPLKTPIPGVANIIAVASGKGGVGKSTTAVNLAISFARIGKRAGLLDADIFGPSIPRMMNLKGLNADTDPNGRIEPLQNYGVRTMAIPFLLPPAHDGAIVWRGLMVMKAVTQLLRDVHWGALDVLVIDMPPGTGDTQLSVVQNVPLTGAVIVSTPQDVALEDAIKGIVMFEKVHIKILGIVQNMSYFVCPTCRTRTNVFGERDNLRQVAAKYNVPILADMPLNPEIVTTSDRGTPITIKDPESSLAQSYINMAKNLVEHLRTDDSIHV</sequence>
<dbReference type="GO" id="GO:0140663">
    <property type="term" value="F:ATP-dependent FeS chaperone activity"/>
    <property type="evidence" value="ECO:0007669"/>
    <property type="project" value="InterPro"/>
</dbReference>
<dbReference type="InterPro" id="IPR019591">
    <property type="entry name" value="Mrp/NBP35_ATP-bd"/>
</dbReference>
<organism evidence="8 10">
    <name type="scientific">Synchytrium endobioticum</name>
    <dbReference type="NCBI Taxonomy" id="286115"/>
    <lineage>
        <taxon>Eukaryota</taxon>
        <taxon>Fungi</taxon>
        <taxon>Fungi incertae sedis</taxon>
        <taxon>Chytridiomycota</taxon>
        <taxon>Chytridiomycota incertae sedis</taxon>
        <taxon>Chytridiomycetes</taxon>
        <taxon>Synchytriales</taxon>
        <taxon>Synchytriaceae</taxon>
        <taxon>Synchytrium</taxon>
    </lineage>
</organism>
<dbReference type="EMBL" id="QEAN01000630">
    <property type="protein sequence ID" value="TPX31162.1"/>
    <property type="molecule type" value="Genomic_DNA"/>
</dbReference>
<keyword evidence="9" id="KW-1185">Reference proteome</keyword>
<evidence type="ECO:0000256" key="3">
    <source>
        <dbReference type="ARBA" id="ARBA00022840"/>
    </source>
</evidence>
<dbReference type="GO" id="GO:0005739">
    <property type="term" value="C:mitochondrion"/>
    <property type="evidence" value="ECO:0007669"/>
    <property type="project" value="TreeGrafter"/>
</dbReference>
<dbReference type="InterPro" id="IPR044304">
    <property type="entry name" value="NUBPL-like"/>
</dbReference>
<keyword evidence="2" id="KW-0547">Nucleotide-binding</keyword>
<dbReference type="GO" id="GO:0051539">
    <property type="term" value="F:4 iron, 4 sulfur cluster binding"/>
    <property type="evidence" value="ECO:0007669"/>
    <property type="project" value="TreeGrafter"/>
</dbReference>
<dbReference type="PANTHER" id="PTHR42961">
    <property type="entry name" value="IRON-SULFUR PROTEIN NUBPL"/>
    <property type="match status" value="1"/>
</dbReference>